<organism evidence="1 2">
    <name type="scientific">Lactuca saligna</name>
    <name type="common">Willowleaf lettuce</name>
    <dbReference type="NCBI Taxonomy" id="75948"/>
    <lineage>
        <taxon>Eukaryota</taxon>
        <taxon>Viridiplantae</taxon>
        <taxon>Streptophyta</taxon>
        <taxon>Embryophyta</taxon>
        <taxon>Tracheophyta</taxon>
        <taxon>Spermatophyta</taxon>
        <taxon>Magnoliopsida</taxon>
        <taxon>eudicotyledons</taxon>
        <taxon>Gunneridae</taxon>
        <taxon>Pentapetalae</taxon>
        <taxon>asterids</taxon>
        <taxon>campanulids</taxon>
        <taxon>Asterales</taxon>
        <taxon>Asteraceae</taxon>
        <taxon>Cichorioideae</taxon>
        <taxon>Cichorieae</taxon>
        <taxon>Lactucinae</taxon>
        <taxon>Lactuca</taxon>
    </lineage>
</organism>
<dbReference type="Proteomes" id="UP001177003">
    <property type="component" value="Chromosome 5"/>
</dbReference>
<proteinExistence type="predicted"/>
<gene>
    <name evidence="1" type="ORF">LSALG_LOCUS24318</name>
</gene>
<reference evidence="1" key="1">
    <citation type="submission" date="2023-04" db="EMBL/GenBank/DDBJ databases">
        <authorList>
            <person name="Vijverberg K."/>
            <person name="Xiong W."/>
            <person name="Schranz E."/>
        </authorList>
    </citation>
    <scope>NUCLEOTIDE SEQUENCE</scope>
</reference>
<accession>A0AA35Z2S5</accession>
<keyword evidence="2" id="KW-1185">Reference proteome</keyword>
<name>A0AA35Z2S5_LACSI</name>
<dbReference type="EMBL" id="OX465081">
    <property type="protein sequence ID" value="CAI9284813.1"/>
    <property type="molecule type" value="Genomic_DNA"/>
</dbReference>
<evidence type="ECO:0000313" key="2">
    <source>
        <dbReference type="Proteomes" id="UP001177003"/>
    </source>
</evidence>
<sequence length="178" mass="20435">MVFTLLNQLDGVSGSSALPKQGGDQINFLVTRRPFSFKCLKHIERETLSYYDVNRILFSFYIKYGKPQLQIWSMQKLVAVKVYAYFPIKNFTNVRFKGFRGSSRIEVKFTLADLPLAKMDVGIVAILKKKPVVNPEQEPKDFRNPKLGKINKENKNVLYQRREGLVAATKSNNANDLK</sequence>
<dbReference type="AlphaFoldDB" id="A0AA35Z2S5"/>
<evidence type="ECO:0000313" key="1">
    <source>
        <dbReference type="EMBL" id="CAI9284813.1"/>
    </source>
</evidence>
<protein>
    <submittedName>
        <fullName evidence="1">Uncharacterized protein</fullName>
    </submittedName>
</protein>